<comment type="caution">
    <text evidence="1">The sequence shown here is derived from an EMBL/GenBank/DDBJ whole genome shotgun (WGS) entry which is preliminary data.</text>
</comment>
<dbReference type="Pfam" id="PF11306">
    <property type="entry name" value="DUF3108"/>
    <property type="match status" value="1"/>
</dbReference>
<evidence type="ECO:0000313" key="1">
    <source>
        <dbReference type="EMBL" id="HEW45308.1"/>
    </source>
</evidence>
<protein>
    <submittedName>
        <fullName evidence="1">DUF3108 domain-containing protein</fullName>
    </submittedName>
</protein>
<dbReference type="AlphaFoldDB" id="A0A7C2VD89"/>
<sequence length="250" mass="29503">MDRAIKTFAVLLGLSSLSFSQELKACYRAYLFFFPVAETCITYKQENNHLKTESFVRTINIGKLVKRVYNRGGATIILPDIKPKHFVYYQEEGEFKRYQEYIFNHKIRVKEIKYVKLSDEIEKKEEKEYEYRGFVDPYTASLILYKDSSKINQGTVKMFYDDKEYLLPYSVKGTEIIETPSGEFKARKVEVYPNIETKGLLKPKGLWYLWIDEETNVPVRMELKFVIGSASARLEKIEGDRYLLKRVLKR</sequence>
<reference evidence="1" key="1">
    <citation type="journal article" date="2020" name="mSystems">
        <title>Genome- and Community-Level Interaction Insights into Carbon Utilization and Element Cycling Functions of Hydrothermarchaeota in Hydrothermal Sediment.</title>
        <authorList>
            <person name="Zhou Z."/>
            <person name="Liu Y."/>
            <person name="Xu W."/>
            <person name="Pan J."/>
            <person name="Luo Z.H."/>
            <person name="Li M."/>
        </authorList>
    </citation>
    <scope>NUCLEOTIDE SEQUENCE [LARGE SCALE GENOMIC DNA]</scope>
    <source>
        <strain evidence="1">SpSt-132</strain>
    </source>
</reference>
<name>A0A7C2VD89_9AQUI</name>
<accession>A0A7C2VD89</accession>
<proteinExistence type="predicted"/>
<dbReference type="InterPro" id="IPR021457">
    <property type="entry name" value="DUF3108"/>
</dbReference>
<organism evidence="1">
    <name type="scientific">Hydrogenobacter sp</name>
    <dbReference type="NCBI Taxonomy" id="2152829"/>
    <lineage>
        <taxon>Bacteria</taxon>
        <taxon>Pseudomonadati</taxon>
        <taxon>Aquificota</taxon>
        <taxon>Aquificia</taxon>
        <taxon>Aquificales</taxon>
        <taxon>Aquificaceae</taxon>
        <taxon>Hydrogenobacter</taxon>
    </lineage>
</organism>
<gene>
    <name evidence="1" type="ORF">ENO47_01350</name>
</gene>
<dbReference type="EMBL" id="DSFP01000022">
    <property type="protein sequence ID" value="HEW45308.1"/>
    <property type="molecule type" value="Genomic_DNA"/>
</dbReference>